<accession>A0AAN9IS37</accession>
<dbReference type="EMBL" id="JAYKXN010000005">
    <property type="protein sequence ID" value="KAK7285252.1"/>
    <property type="molecule type" value="Genomic_DNA"/>
</dbReference>
<gene>
    <name evidence="1" type="ORF">RJT34_20016</name>
</gene>
<comment type="caution">
    <text evidence="1">The sequence shown here is derived from an EMBL/GenBank/DDBJ whole genome shotgun (WGS) entry which is preliminary data.</text>
</comment>
<name>A0AAN9IS37_CLITE</name>
<sequence length="74" mass="8080">MVGDGGSELGRENERLWWTWLWREVAKKEGIGGWKLRSRGDKGWPQPSEFGGVVVGAGSGSLVRWPGVVDGGKQ</sequence>
<evidence type="ECO:0000313" key="2">
    <source>
        <dbReference type="Proteomes" id="UP001359559"/>
    </source>
</evidence>
<dbReference type="Proteomes" id="UP001359559">
    <property type="component" value="Unassembled WGS sequence"/>
</dbReference>
<protein>
    <submittedName>
        <fullName evidence="1">Uncharacterized protein</fullName>
    </submittedName>
</protein>
<proteinExistence type="predicted"/>
<keyword evidence="2" id="KW-1185">Reference proteome</keyword>
<evidence type="ECO:0000313" key="1">
    <source>
        <dbReference type="EMBL" id="KAK7285252.1"/>
    </source>
</evidence>
<reference evidence="1 2" key="1">
    <citation type="submission" date="2024-01" db="EMBL/GenBank/DDBJ databases">
        <title>The genomes of 5 underutilized Papilionoideae crops provide insights into root nodulation and disease resistance.</title>
        <authorList>
            <person name="Yuan L."/>
        </authorList>
    </citation>
    <scope>NUCLEOTIDE SEQUENCE [LARGE SCALE GENOMIC DNA]</scope>
    <source>
        <strain evidence="1">LY-2023</strain>
        <tissue evidence="1">Leaf</tissue>
    </source>
</reference>
<dbReference type="AlphaFoldDB" id="A0AAN9IS37"/>
<organism evidence="1 2">
    <name type="scientific">Clitoria ternatea</name>
    <name type="common">Butterfly pea</name>
    <dbReference type="NCBI Taxonomy" id="43366"/>
    <lineage>
        <taxon>Eukaryota</taxon>
        <taxon>Viridiplantae</taxon>
        <taxon>Streptophyta</taxon>
        <taxon>Embryophyta</taxon>
        <taxon>Tracheophyta</taxon>
        <taxon>Spermatophyta</taxon>
        <taxon>Magnoliopsida</taxon>
        <taxon>eudicotyledons</taxon>
        <taxon>Gunneridae</taxon>
        <taxon>Pentapetalae</taxon>
        <taxon>rosids</taxon>
        <taxon>fabids</taxon>
        <taxon>Fabales</taxon>
        <taxon>Fabaceae</taxon>
        <taxon>Papilionoideae</taxon>
        <taxon>50 kb inversion clade</taxon>
        <taxon>NPAAA clade</taxon>
        <taxon>indigoferoid/millettioid clade</taxon>
        <taxon>Phaseoleae</taxon>
        <taxon>Clitoria</taxon>
    </lineage>
</organism>